<dbReference type="Gene3D" id="6.10.250.2910">
    <property type="match status" value="1"/>
</dbReference>
<sequence>MRTSSNKKPSLRNDRKVLMAEESTKSWADSDSESSSSSSSSSDSEQEEAHCLMADHASDDEVFEFANTEFTREDLVQALNDMVHEYMTLSHTFEEIKAENASLKNSSAESSSDELEDTDSLKTELSRLKIENDLLRNEASELKAEVDKLTKEMSSWNQSTRSLFKLYESQKPLNDKTGVGFNYDSSYGETSTQSQPVYDKFNERSFVKGGVIHDCLESIRYDDQDTSQLDLARYKSKEATYVGDTSRKIQVEGSNLRWRYQSQDTSRRKQLTLEIPVARYKSKEATYVGDTSRKIQVEGSNLRWRYQSQDTSRRKQLTLEIPVARYKSKEATYVGDTSREVPVVWYTSRKVPVAGFLDRACTILGSSTFADKNLGMATSTEAIQFSVSGRLRPASFSSDIVIGNLGVERFPDYFLDDFEQGVNTDFFAEFLSGSSGQSGSEFDSASSNGDTVYRYPSPPDYAYAFEQGVNTDFFAEFLSGSSGQSGSEFDSASSNGDTVYRYPSPPDYAYALGPPILSPTVQEERLYFVQSPVSSPAASPQLVSL</sequence>
<dbReference type="Proteomes" id="UP000250235">
    <property type="component" value="Unassembled WGS sequence"/>
</dbReference>
<gene>
    <name evidence="3" type="ORF">F511_38783</name>
</gene>
<evidence type="ECO:0000313" key="3">
    <source>
        <dbReference type="EMBL" id="KZV43820.1"/>
    </source>
</evidence>
<keyword evidence="1" id="KW-0175">Coiled coil</keyword>
<feature type="compositionally biased region" description="Basic and acidic residues" evidence="2">
    <location>
        <begin position="11"/>
        <end position="24"/>
    </location>
</feature>
<accession>A0A2Z7C9W5</accession>
<keyword evidence="4" id="KW-1185">Reference proteome</keyword>
<name>A0A2Z7C9W5_9LAMI</name>
<organism evidence="3 4">
    <name type="scientific">Dorcoceras hygrometricum</name>
    <dbReference type="NCBI Taxonomy" id="472368"/>
    <lineage>
        <taxon>Eukaryota</taxon>
        <taxon>Viridiplantae</taxon>
        <taxon>Streptophyta</taxon>
        <taxon>Embryophyta</taxon>
        <taxon>Tracheophyta</taxon>
        <taxon>Spermatophyta</taxon>
        <taxon>Magnoliopsida</taxon>
        <taxon>eudicotyledons</taxon>
        <taxon>Gunneridae</taxon>
        <taxon>Pentapetalae</taxon>
        <taxon>asterids</taxon>
        <taxon>lamiids</taxon>
        <taxon>Lamiales</taxon>
        <taxon>Gesneriaceae</taxon>
        <taxon>Didymocarpoideae</taxon>
        <taxon>Trichosporeae</taxon>
        <taxon>Loxocarpinae</taxon>
        <taxon>Dorcoceras</taxon>
    </lineage>
</organism>
<dbReference type="AlphaFoldDB" id="A0A2Z7C9W5"/>
<dbReference type="EMBL" id="KQ997627">
    <property type="protein sequence ID" value="KZV43820.1"/>
    <property type="molecule type" value="Genomic_DNA"/>
</dbReference>
<protein>
    <submittedName>
        <fullName evidence="3">Purple acid phosphatase-like protein (ISS)</fullName>
    </submittedName>
</protein>
<evidence type="ECO:0000256" key="2">
    <source>
        <dbReference type="SAM" id="MobiDB-lite"/>
    </source>
</evidence>
<proteinExistence type="predicted"/>
<feature type="compositionally biased region" description="Low complexity" evidence="2">
    <location>
        <begin position="33"/>
        <end position="43"/>
    </location>
</feature>
<feature type="coiled-coil region" evidence="1">
    <location>
        <begin position="98"/>
        <end position="159"/>
    </location>
</feature>
<evidence type="ECO:0000313" key="4">
    <source>
        <dbReference type="Proteomes" id="UP000250235"/>
    </source>
</evidence>
<evidence type="ECO:0000256" key="1">
    <source>
        <dbReference type="SAM" id="Coils"/>
    </source>
</evidence>
<feature type="region of interest" description="Disordered" evidence="2">
    <location>
        <begin position="1"/>
        <end position="50"/>
    </location>
</feature>
<reference evidence="3 4" key="1">
    <citation type="journal article" date="2015" name="Proc. Natl. Acad. Sci. U.S.A.">
        <title>The resurrection genome of Boea hygrometrica: A blueprint for survival of dehydration.</title>
        <authorList>
            <person name="Xiao L."/>
            <person name="Yang G."/>
            <person name="Zhang L."/>
            <person name="Yang X."/>
            <person name="Zhao S."/>
            <person name="Ji Z."/>
            <person name="Zhou Q."/>
            <person name="Hu M."/>
            <person name="Wang Y."/>
            <person name="Chen M."/>
            <person name="Xu Y."/>
            <person name="Jin H."/>
            <person name="Xiao X."/>
            <person name="Hu G."/>
            <person name="Bao F."/>
            <person name="Hu Y."/>
            <person name="Wan P."/>
            <person name="Li L."/>
            <person name="Deng X."/>
            <person name="Kuang T."/>
            <person name="Xiang C."/>
            <person name="Zhu J.K."/>
            <person name="Oliver M.J."/>
            <person name="He Y."/>
        </authorList>
    </citation>
    <scope>NUCLEOTIDE SEQUENCE [LARGE SCALE GENOMIC DNA]</scope>
    <source>
        <strain evidence="4">cv. XS01</strain>
    </source>
</reference>